<dbReference type="Proteomes" id="UP000614580">
    <property type="component" value="Unassembled WGS sequence"/>
</dbReference>
<name>A0A812A0M3_9EURY</name>
<gene>
    <name evidence="5" type="primary">dapL</name>
    <name evidence="5" type="ORF">DNFNHJIP_00332</name>
</gene>
<reference evidence="5" key="1">
    <citation type="submission" date="2020-12" db="EMBL/GenBank/DDBJ databases">
        <authorList>
            <person name="Hahn C.J."/>
            <person name="Laso-Perez R."/>
            <person name="Vulcano F."/>
            <person name="Vaziourakis K.-M."/>
            <person name="Stokke R."/>
            <person name="Steen I.H."/>
            <person name="Teske A."/>
            <person name="Boetius A."/>
            <person name="Liebeke M."/>
            <person name="Amann R."/>
            <person name="Knittel K."/>
        </authorList>
    </citation>
    <scope>NUCLEOTIDE SEQUENCE</scope>
    <source>
        <strain evidence="5">Gfbio:c6db26ca-90af-429b-aeed-0e3e8aed0b5e:GoM-Arc1_AMV-AAA_792_C10</strain>
    </source>
</reference>
<dbReference type="PANTHER" id="PTHR42832:SF3">
    <property type="entry name" value="L-GLUTAMINE--4-(METHYLSULFANYL)-2-OXOBUTANOATE AMINOTRANSFERASE"/>
    <property type="match status" value="1"/>
</dbReference>
<dbReference type="InterPro" id="IPR004839">
    <property type="entry name" value="Aminotransferase_I/II_large"/>
</dbReference>
<keyword evidence="2 5" id="KW-0032">Aminotransferase</keyword>
<dbReference type="CDD" id="cd00609">
    <property type="entry name" value="AAT_like"/>
    <property type="match status" value="1"/>
</dbReference>
<dbReference type="SUPFAM" id="SSF53383">
    <property type="entry name" value="PLP-dependent transferases"/>
    <property type="match status" value="1"/>
</dbReference>
<sequence>MSYMYSDRINSLPPYLFAAIDEGKKEAVKKGVDVIDIGVGDPDQPTPSHIVESLCEAARDTSTHTYPSYTGLITFREAASAWYSEHFGVEVEPQTEVLALIGSKEGIAHAPMAFLNAGDIALVPDPAYPVYKVGNNNPSTKPVHTQVKNDTFLSRYRFSNNTRNNNCKGIAARCACRSPCRKVKLGNSFAVFGITRELSQ</sequence>
<dbReference type="AlphaFoldDB" id="A0A812A0M3"/>
<keyword evidence="3 5" id="KW-0808">Transferase</keyword>
<feature type="domain" description="Aminotransferase class I/classII large" evidence="4">
    <location>
        <begin position="33"/>
        <end position="148"/>
    </location>
</feature>
<dbReference type="InterPro" id="IPR015424">
    <property type="entry name" value="PyrdxlP-dep_Trfase"/>
</dbReference>
<dbReference type="InterPro" id="IPR050881">
    <property type="entry name" value="LL-DAP_aminotransferase"/>
</dbReference>
<protein>
    <submittedName>
        <fullName evidence="5">LL-diaminopimelate aminotransferase</fullName>
        <ecNumber evidence="5">2.6.1.83</ecNumber>
    </submittedName>
</protein>
<proteinExistence type="predicted"/>
<evidence type="ECO:0000259" key="4">
    <source>
        <dbReference type="Pfam" id="PF00155"/>
    </source>
</evidence>
<evidence type="ECO:0000256" key="3">
    <source>
        <dbReference type="ARBA" id="ARBA00022679"/>
    </source>
</evidence>
<evidence type="ECO:0000256" key="2">
    <source>
        <dbReference type="ARBA" id="ARBA00022576"/>
    </source>
</evidence>
<dbReference type="GO" id="GO:0010285">
    <property type="term" value="F:L,L-diaminopimelate aminotransferase activity"/>
    <property type="evidence" value="ECO:0007669"/>
    <property type="project" value="UniProtKB-EC"/>
</dbReference>
<dbReference type="Gene3D" id="3.40.640.10">
    <property type="entry name" value="Type I PLP-dependent aspartate aminotransferase-like (Major domain)"/>
    <property type="match status" value="1"/>
</dbReference>
<dbReference type="InterPro" id="IPR015421">
    <property type="entry name" value="PyrdxlP-dep_Trfase_major"/>
</dbReference>
<organism evidence="5 6">
    <name type="scientific">Candidatus Argoarchaeum ethanivorans</name>
    <dbReference type="NCBI Taxonomy" id="2608793"/>
    <lineage>
        <taxon>Archaea</taxon>
        <taxon>Methanobacteriati</taxon>
        <taxon>Methanobacteriota</taxon>
        <taxon>Stenosarchaea group</taxon>
        <taxon>Methanomicrobia</taxon>
        <taxon>Methanosarcinales</taxon>
        <taxon>Methanosarcinales incertae sedis</taxon>
        <taxon>GOM Arc I cluster</taxon>
        <taxon>Candidatus Argoarchaeum</taxon>
    </lineage>
</organism>
<evidence type="ECO:0000256" key="1">
    <source>
        <dbReference type="ARBA" id="ARBA00001933"/>
    </source>
</evidence>
<comment type="cofactor">
    <cofactor evidence="1">
        <name>pyridoxal 5'-phosphate</name>
        <dbReference type="ChEBI" id="CHEBI:597326"/>
    </cofactor>
</comment>
<comment type="caution">
    <text evidence="5">The sequence shown here is derived from an EMBL/GenBank/DDBJ whole genome shotgun (WGS) entry which is preliminary data.</text>
</comment>
<dbReference type="Gene3D" id="3.90.1150.10">
    <property type="entry name" value="Aspartate Aminotransferase, domain 1"/>
    <property type="match status" value="1"/>
</dbReference>
<accession>A0A812A0M3</accession>
<dbReference type="Pfam" id="PF00155">
    <property type="entry name" value="Aminotran_1_2"/>
    <property type="match status" value="1"/>
</dbReference>
<dbReference type="GO" id="GO:0030170">
    <property type="term" value="F:pyridoxal phosphate binding"/>
    <property type="evidence" value="ECO:0007669"/>
    <property type="project" value="InterPro"/>
</dbReference>
<evidence type="ECO:0000313" key="5">
    <source>
        <dbReference type="EMBL" id="CAD7766931.1"/>
    </source>
</evidence>
<dbReference type="EMBL" id="CAJHZY010000029">
    <property type="protein sequence ID" value="CAD7766931.1"/>
    <property type="molecule type" value="Genomic_DNA"/>
</dbReference>
<dbReference type="PANTHER" id="PTHR42832">
    <property type="entry name" value="AMINO ACID AMINOTRANSFERASE"/>
    <property type="match status" value="1"/>
</dbReference>
<dbReference type="InterPro" id="IPR015422">
    <property type="entry name" value="PyrdxlP-dep_Trfase_small"/>
</dbReference>
<evidence type="ECO:0000313" key="6">
    <source>
        <dbReference type="Proteomes" id="UP000614580"/>
    </source>
</evidence>
<dbReference type="EC" id="2.6.1.83" evidence="5"/>